<evidence type="ECO:0000256" key="1">
    <source>
        <dbReference type="ARBA" id="ARBA00004175"/>
    </source>
</evidence>
<keyword evidence="12" id="KW-1053">Target membrane</keyword>
<protein>
    <submittedName>
        <fullName evidence="14">Uncharacterized protein</fullName>
    </submittedName>
</protein>
<sequence length="151" mass="16479">MGANVCTRLSPITPLHEACRSDKVICVKLLLEGQAKINALSVEQRTPLHDACRIGNIASVNAFSPDEGTPLHIACAFGSTNCTKLLLKMGADTCTLQSINTPLHEACRLDKVKCAELLLKHGANKNAYNKFYRTPLHIACGEGNIFVYCYF</sequence>
<evidence type="ECO:0000256" key="10">
    <source>
        <dbReference type="ARBA" id="ARBA00023028"/>
    </source>
</evidence>
<dbReference type="InterPro" id="IPR002110">
    <property type="entry name" value="Ankyrin_rpt"/>
</dbReference>
<keyword evidence="10" id="KW-0638">Presynaptic neurotoxin</keyword>
<keyword evidence="7" id="KW-0800">Toxin</keyword>
<keyword evidence="4" id="KW-0268">Exocytosis</keyword>
<feature type="repeat" description="ANK" evidence="13">
    <location>
        <begin position="98"/>
        <end position="130"/>
    </location>
</feature>
<dbReference type="Proteomes" id="UP001054945">
    <property type="component" value="Unassembled WGS sequence"/>
</dbReference>
<dbReference type="GO" id="GO:0005576">
    <property type="term" value="C:extracellular region"/>
    <property type="evidence" value="ECO:0007669"/>
    <property type="project" value="UniProtKB-SubCell"/>
</dbReference>
<dbReference type="PROSITE" id="PS50088">
    <property type="entry name" value="ANK_REPEAT"/>
    <property type="match status" value="3"/>
</dbReference>
<keyword evidence="5" id="KW-0964">Secreted</keyword>
<dbReference type="Gene3D" id="1.25.40.20">
    <property type="entry name" value="Ankyrin repeat-containing domain"/>
    <property type="match status" value="3"/>
</dbReference>
<evidence type="ECO:0000256" key="12">
    <source>
        <dbReference type="ARBA" id="ARBA00023298"/>
    </source>
</evidence>
<keyword evidence="6" id="KW-1052">Target cell membrane</keyword>
<accession>A0AAV4Q304</accession>
<dbReference type="GO" id="GO:0044218">
    <property type="term" value="C:other organism cell membrane"/>
    <property type="evidence" value="ECO:0007669"/>
    <property type="project" value="UniProtKB-KW"/>
</dbReference>
<evidence type="ECO:0000313" key="14">
    <source>
        <dbReference type="EMBL" id="GIY03496.1"/>
    </source>
</evidence>
<dbReference type="Pfam" id="PF12796">
    <property type="entry name" value="Ank_2"/>
    <property type="match status" value="2"/>
</dbReference>
<comment type="similarity">
    <text evidence="3">Belongs to the ankyrin SOCS box (ASB) family.</text>
</comment>
<evidence type="ECO:0000256" key="5">
    <source>
        <dbReference type="ARBA" id="ARBA00022525"/>
    </source>
</evidence>
<dbReference type="GO" id="GO:0090729">
    <property type="term" value="F:toxin activity"/>
    <property type="evidence" value="ECO:0007669"/>
    <property type="project" value="UniProtKB-KW"/>
</dbReference>
<organism evidence="14 15">
    <name type="scientific">Caerostris extrusa</name>
    <name type="common">Bark spider</name>
    <name type="synonym">Caerostris bankana</name>
    <dbReference type="NCBI Taxonomy" id="172846"/>
    <lineage>
        <taxon>Eukaryota</taxon>
        <taxon>Metazoa</taxon>
        <taxon>Ecdysozoa</taxon>
        <taxon>Arthropoda</taxon>
        <taxon>Chelicerata</taxon>
        <taxon>Arachnida</taxon>
        <taxon>Araneae</taxon>
        <taxon>Araneomorphae</taxon>
        <taxon>Entelegynae</taxon>
        <taxon>Araneoidea</taxon>
        <taxon>Araneidae</taxon>
        <taxon>Caerostris</taxon>
    </lineage>
</organism>
<dbReference type="PANTHER" id="PTHR24136">
    <property type="entry name" value="SOWAH (DROSOPHILA) HOMOLOG"/>
    <property type="match status" value="1"/>
</dbReference>
<comment type="subcellular location">
    <subcellularLocation>
        <location evidence="2">Secreted</location>
    </subcellularLocation>
    <subcellularLocation>
        <location evidence="1">Target cell membrane</location>
    </subcellularLocation>
</comment>
<dbReference type="EMBL" id="BPLR01005585">
    <property type="protein sequence ID" value="GIY03496.1"/>
    <property type="molecule type" value="Genomic_DNA"/>
</dbReference>
<keyword evidence="9" id="KW-0677">Repeat</keyword>
<evidence type="ECO:0000256" key="2">
    <source>
        <dbReference type="ARBA" id="ARBA00004613"/>
    </source>
</evidence>
<dbReference type="SMART" id="SM00248">
    <property type="entry name" value="ANK"/>
    <property type="match status" value="3"/>
</dbReference>
<feature type="repeat" description="ANK" evidence="13">
    <location>
        <begin position="10"/>
        <end position="42"/>
    </location>
</feature>
<evidence type="ECO:0000256" key="6">
    <source>
        <dbReference type="ARBA" id="ARBA00022537"/>
    </source>
</evidence>
<evidence type="ECO:0000256" key="3">
    <source>
        <dbReference type="ARBA" id="ARBA00005949"/>
    </source>
</evidence>
<dbReference type="GO" id="GO:0016567">
    <property type="term" value="P:protein ubiquitination"/>
    <property type="evidence" value="ECO:0007669"/>
    <property type="project" value="TreeGrafter"/>
</dbReference>
<comment type="caution">
    <text evidence="14">The sequence shown here is derived from an EMBL/GenBank/DDBJ whole genome shotgun (WGS) entry which is preliminary data.</text>
</comment>
<proteinExistence type="inferred from homology"/>
<dbReference type="GO" id="GO:0045732">
    <property type="term" value="P:positive regulation of protein catabolic process"/>
    <property type="evidence" value="ECO:0007669"/>
    <property type="project" value="TreeGrafter"/>
</dbReference>
<feature type="repeat" description="ANK" evidence="13">
    <location>
        <begin position="66"/>
        <end position="98"/>
    </location>
</feature>
<dbReference type="GO" id="GO:0006887">
    <property type="term" value="P:exocytosis"/>
    <property type="evidence" value="ECO:0007669"/>
    <property type="project" value="UniProtKB-KW"/>
</dbReference>
<evidence type="ECO:0000256" key="11">
    <source>
        <dbReference type="ARBA" id="ARBA00023043"/>
    </source>
</evidence>
<dbReference type="InterPro" id="IPR051573">
    <property type="entry name" value="Ankyrin-SOCS_box_domain"/>
</dbReference>
<keyword evidence="8" id="KW-0528">Neurotoxin</keyword>
<evidence type="ECO:0000256" key="13">
    <source>
        <dbReference type="PROSITE-ProRule" id="PRU00023"/>
    </source>
</evidence>
<gene>
    <name evidence="14" type="ORF">CEXT_642541</name>
</gene>
<evidence type="ECO:0000313" key="15">
    <source>
        <dbReference type="Proteomes" id="UP001054945"/>
    </source>
</evidence>
<dbReference type="PROSITE" id="PS50297">
    <property type="entry name" value="ANK_REP_REGION"/>
    <property type="match status" value="2"/>
</dbReference>
<evidence type="ECO:0000256" key="8">
    <source>
        <dbReference type="ARBA" id="ARBA00022699"/>
    </source>
</evidence>
<keyword evidence="15" id="KW-1185">Reference proteome</keyword>
<dbReference type="SUPFAM" id="SSF48403">
    <property type="entry name" value="Ankyrin repeat"/>
    <property type="match status" value="1"/>
</dbReference>
<evidence type="ECO:0000256" key="9">
    <source>
        <dbReference type="ARBA" id="ARBA00022737"/>
    </source>
</evidence>
<keyword evidence="11 13" id="KW-0040">ANK repeat</keyword>
<evidence type="ECO:0000256" key="4">
    <source>
        <dbReference type="ARBA" id="ARBA00022483"/>
    </source>
</evidence>
<dbReference type="PANTHER" id="PTHR24136:SF15">
    <property type="entry name" value="ANK_REP_REGION DOMAIN-CONTAINING PROTEIN"/>
    <property type="match status" value="1"/>
</dbReference>
<keyword evidence="12" id="KW-0472">Membrane</keyword>
<evidence type="ECO:0000256" key="7">
    <source>
        <dbReference type="ARBA" id="ARBA00022656"/>
    </source>
</evidence>
<name>A0AAV4Q304_CAEEX</name>
<dbReference type="GO" id="GO:0044231">
    <property type="term" value="C:host cell presynaptic membrane"/>
    <property type="evidence" value="ECO:0007669"/>
    <property type="project" value="UniProtKB-KW"/>
</dbReference>
<dbReference type="InterPro" id="IPR036770">
    <property type="entry name" value="Ankyrin_rpt-contain_sf"/>
</dbReference>
<dbReference type="AlphaFoldDB" id="A0AAV4Q304"/>
<reference evidence="14 15" key="1">
    <citation type="submission" date="2021-06" db="EMBL/GenBank/DDBJ databases">
        <title>Caerostris extrusa draft genome.</title>
        <authorList>
            <person name="Kono N."/>
            <person name="Arakawa K."/>
        </authorList>
    </citation>
    <scope>NUCLEOTIDE SEQUENCE [LARGE SCALE GENOMIC DNA]</scope>
</reference>